<evidence type="ECO:0000313" key="11">
    <source>
        <dbReference type="Proteomes" id="UP000481030"/>
    </source>
</evidence>
<dbReference type="Proteomes" id="UP000481030">
    <property type="component" value="Unassembled WGS sequence"/>
</dbReference>
<keyword evidence="4" id="KW-1003">Cell membrane</keyword>
<sequence length="309" mass="34946">MKNNEVKIGVIHAGLSYFIWGLLPIYWKFLNHVNADEILINRIFWSFFFMVGVLLITKKWGEFLQVLRGFRTNRKQLYALIIASLLISCNWFIYIWAVNTDQIIEASLGYYINPLVSVLLGMIVFREKLSSSQYVSFVIAFVGVLILTISYGEFPWISILLALSFGLYGLSKKMIKVDSAIGLTLETLVVTPISFMYMVFLFFKGTQSFLSVSIGTDLLLIGAGAATAIPLLYFAKGAQKIPMSTLGFLQFIAPTISLILGVFLYHESFTRTHLISFIFIWLAITIFSLSKTKLFIHFETKKKGNSLGV</sequence>
<dbReference type="AlphaFoldDB" id="A0A6L3VCP8"/>
<feature type="transmembrane region" description="Helical" evidence="8">
    <location>
        <begin position="77"/>
        <end position="96"/>
    </location>
</feature>
<feature type="transmembrane region" description="Helical" evidence="8">
    <location>
        <begin position="132"/>
        <end position="149"/>
    </location>
</feature>
<keyword evidence="7 8" id="KW-0472">Membrane</keyword>
<evidence type="ECO:0000256" key="6">
    <source>
        <dbReference type="ARBA" id="ARBA00022989"/>
    </source>
</evidence>
<dbReference type="EMBL" id="WBOS01000001">
    <property type="protein sequence ID" value="KAB2338842.1"/>
    <property type="molecule type" value="Genomic_DNA"/>
</dbReference>
<dbReference type="Pfam" id="PF00892">
    <property type="entry name" value="EamA"/>
    <property type="match status" value="2"/>
</dbReference>
<name>A0A6L3VCP8_9BACI</name>
<comment type="caution">
    <text evidence="10">The sequence shown here is derived from an EMBL/GenBank/DDBJ whole genome shotgun (WGS) entry which is preliminary data.</text>
</comment>
<gene>
    <name evidence="10" type="primary">rarD</name>
    <name evidence="10" type="ORF">F7731_04640</name>
</gene>
<keyword evidence="6 8" id="KW-1133">Transmembrane helix</keyword>
<dbReference type="SUPFAM" id="SSF103481">
    <property type="entry name" value="Multidrug resistance efflux transporter EmrE"/>
    <property type="match status" value="2"/>
</dbReference>
<evidence type="ECO:0000313" key="10">
    <source>
        <dbReference type="EMBL" id="KAB2338842.1"/>
    </source>
</evidence>
<feature type="domain" description="EamA" evidence="9">
    <location>
        <begin position="8"/>
        <end position="148"/>
    </location>
</feature>
<keyword evidence="11" id="KW-1185">Reference proteome</keyword>
<dbReference type="NCBIfam" id="TIGR00688">
    <property type="entry name" value="rarD"/>
    <property type="match status" value="1"/>
</dbReference>
<proteinExistence type="inferred from homology"/>
<comment type="subcellular location">
    <subcellularLocation>
        <location evidence="1">Cell membrane</location>
        <topology evidence="1">Multi-pass membrane protein</topology>
    </subcellularLocation>
</comment>
<evidence type="ECO:0000259" key="9">
    <source>
        <dbReference type="Pfam" id="PF00892"/>
    </source>
</evidence>
<dbReference type="RefSeq" id="WP_151533583.1">
    <property type="nucleotide sequence ID" value="NZ_WBOS01000001.1"/>
</dbReference>
<evidence type="ECO:0000256" key="2">
    <source>
        <dbReference type="ARBA" id="ARBA00007362"/>
    </source>
</evidence>
<evidence type="ECO:0000256" key="7">
    <source>
        <dbReference type="ARBA" id="ARBA00023136"/>
    </source>
</evidence>
<feature type="domain" description="EamA" evidence="9">
    <location>
        <begin position="159"/>
        <end position="288"/>
    </location>
</feature>
<evidence type="ECO:0000256" key="3">
    <source>
        <dbReference type="ARBA" id="ARBA00022448"/>
    </source>
</evidence>
<keyword evidence="5 8" id="KW-0812">Transmembrane</keyword>
<protein>
    <submittedName>
        <fullName evidence="10">EamA family transporter RarD</fullName>
    </submittedName>
</protein>
<feature type="transmembrane region" description="Helical" evidence="8">
    <location>
        <begin position="272"/>
        <end position="289"/>
    </location>
</feature>
<evidence type="ECO:0000256" key="8">
    <source>
        <dbReference type="SAM" id="Phobius"/>
    </source>
</evidence>
<feature type="transmembrane region" description="Helical" evidence="8">
    <location>
        <begin position="209"/>
        <end position="234"/>
    </location>
</feature>
<dbReference type="OrthoDB" id="369870at2"/>
<evidence type="ECO:0000256" key="5">
    <source>
        <dbReference type="ARBA" id="ARBA00022692"/>
    </source>
</evidence>
<evidence type="ECO:0000256" key="4">
    <source>
        <dbReference type="ARBA" id="ARBA00022475"/>
    </source>
</evidence>
<accession>A0A6L3VCP8</accession>
<feature type="transmembrane region" description="Helical" evidence="8">
    <location>
        <begin position="108"/>
        <end position="125"/>
    </location>
</feature>
<dbReference type="PANTHER" id="PTHR22911">
    <property type="entry name" value="ACYL-MALONYL CONDENSING ENZYME-RELATED"/>
    <property type="match status" value="1"/>
</dbReference>
<dbReference type="PANTHER" id="PTHR22911:SF137">
    <property type="entry name" value="SOLUTE CARRIER FAMILY 35 MEMBER G2-RELATED"/>
    <property type="match status" value="1"/>
</dbReference>
<dbReference type="InterPro" id="IPR004626">
    <property type="entry name" value="RarD"/>
</dbReference>
<dbReference type="InterPro" id="IPR000620">
    <property type="entry name" value="EamA_dom"/>
</dbReference>
<dbReference type="GO" id="GO:0005886">
    <property type="term" value="C:plasma membrane"/>
    <property type="evidence" value="ECO:0007669"/>
    <property type="project" value="UniProtKB-SubCell"/>
</dbReference>
<feature type="transmembrane region" description="Helical" evidence="8">
    <location>
        <begin position="9"/>
        <end position="27"/>
    </location>
</feature>
<feature type="transmembrane region" description="Helical" evidence="8">
    <location>
        <begin position="246"/>
        <end position="266"/>
    </location>
</feature>
<comment type="similarity">
    <text evidence="2">Belongs to the EamA transporter family.</text>
</comment>
<evidence type="ECO:0000256" key="1">
    <source>
        <dbReference type="ARBA" id="ARBA00004651"/>
    </source>
</evidence>
<dbReference type="InterPro" id="IPR037185">
    <property type="entry name" value="EmrE-like"/>
</dbReference>
<feature type="transmembrane region" description="Helical" evidence="8">
    <location>
        <begin position="39"/>
        <end position="56"/>
    </location>
</feature>
<organism evidence="10 11">
    <name type="scientific">Cytobacillus depressus</name>
    <dbReference type="NCBI Taxonomy" id="1602942"/>
    <lineage>
        <taxon>Bacteria</taxon>
        <taxon>Bacillati</taxon>
        <taxon>Bacillota</taxon>
        <taxon>Bacilli</taxon>
        <taxon>Bacillales</taxon>
        <taxon>Bacillaceae</taxon>
        <taxon>Cytobacillus</taxon>
    </lineage>
</organism>
<reference evidence="10 11" key="1">
    <citation type="journal article" date="2016" name="Antonie Van Leeuwenhoek">
        <title>Bacillus depressus sp. nov., isolated from soil of a sunflower field.</title>
        <authorList>
            <person name="Wei X."/>
            <person name="Xin D."/>
            <person name="Xin Y."/>
            <person name="Zhang H."/>
            <person name="Wang T."/>
            <person name="Zhang J."/>
        </authorList>
    </citation>
    <scope>NUCLEOTIDE SEQUENCE [LARGE SCALE GENOMIC DNA]</scope>
    <source>
        <strain evidence="10 11">BZ1</strain>
    </source>
</reference>
<keyword evidence="3" id="KW-0813">Transport</keyword>
<feature type="transmembrane region" description="Helical" evidence="8">
    <location>
        <begin position="183"/>
        <end position="203"/>
    </location>
</feature>